<organism evidence="2 3">
    <name type="scientific">Mycolicibacterium sphagni</name>
    <dbReference type="NCBI Taxonomy" id="1786"/>
    <lineage>
        <taxon>Bacteria</taxon>
        <taxon>Bacillati</taxon>
        <taxon>Actinomycetota</taxon>
        <taxon>Actinomycetes</taxon>
        <taxon>Mycobacteriales</taxon>
        <taxon>Mycobacteriaceae</taxon>
        <taxon>Mycolicibacterium</taxon>
    </lineage>
</organism>
<reference evidence="2 3" key="1">
    <citation type="submission" date="2019-05" db="EMBL/GenBank/DDBJ databases">
        <title>Mycolicibacterium sphagni ENV482 genome assembly.</title>
        <authorList>
            <person name="Chen W."/>
            <person name="Faulkner N.W."/>
            <person name="Hyman M.R."/>
        </authorList>
    </citation>
    <scope>NUCLEOTIDE SEQUENCE [LARGE SCALE GENOMIC DNA]</scope>
    <source>
        <strain evidence="2 3">ENV482</strain>
    </source>
</reference>
<name>A0ABX2JYR0_9MYCO</name>
<proteinExistence type="predicted"/>
<keyword evidence="3" id="KW-1185">Reference proteome</keyword>
<keyword evidence="1" id="KW-1133">Transmembrane helix</keyword>
<feature type="transmembrane region" description="Helical" evidence="1">
    <location>
        <begin position="54"/>
        <end position="73"/>
    </location>
</feature>
<dbReference type="RefSeq" id="WP_174400526.1">
    <property type="nucleotide sequence ID" value="NZ_VBSB01000022.1"/>
</dbReference>
<sequence>MAHLRVGWVVVLCAVVLAVSAWLPWLTTPVLGGGRASAIGGTAGSIELPPRFGAGQLIVLLASVLIVTGAMVARNLSPRLAAAAALVISVLLAVLTYWYYHLNVSPPVSAGYGFYIGAAAAAFALVSSVWALVSTLVRRR</sequence>
<evidence type="ECO:0000313" key="2">
    <source>
        <dbReference type="EMBL" id="NTY62816.1"/>
    </source>
</evidence>
<accession>A0ABX2JYR0</accession>
<feature type="transmembrane region" description="Helical" evidence="1">
    <location>
        <begin position="7"/>
        <end position="25"/>
    </location>
</feature>
<evidence type="ECO:0000256" key="1">
    <source>
        <dbReference type="SAM" id="Phobius"/>
    </source>
</evidence>
<keyword evidence="1" id="KW-0472">Membrane</keyword>
<dbReference type="Proteomes" id="UP000708347">
    <property type="component" value="Unassembled WGS sequence"/>
</dbReference>
<gene>
    <name evidence="2" type="ORF">FEG63_25115</name>
</gene>
<feature type="transmembrane region" description="Helical" evidence="1">
    <location>
        <begin position="80"/>
        <end position="100"/>
    </location>
</feature>
<dbReference type="EMBL" id="VBSB01000022">
    <property type="protein sequence ID" value="NTY62816.1"/>
    <property type="molecule type" value="Genomic_DNA"/>
</dbReference>
<keyword evidence="1" id="KW-0812">Transmembrane</keyword>
<comment type="caution">
    <text evidence="2">The sequence shown here is derived from an EMBL/GenBank/DDBJ whole genome shotgun (WGS) entry which is preliminary data.</text>
</comment>
<evidence type="ECO:0008006" key="4">
    <source>
        <dbReference type="Google" id="ProtNLM"/>
    </source>
</evidence>
<feature type="transmembrane region" description="Helical" evidence="1">
    <location>
        <begin position="112"/>
        <end position="137"/>
    </location>
</feature>
<protein>
    <recommendedName>
        <fullName evidence="4">Transmembrane protein</fullName>
    </recommendedName>
</protein>
<evidence type="ECO:0000313" key="3">
    <source>
        <dbReference type="Proteomes" id="UP000708347"/>
    </source>
</evidence>